<dbReference type="EMBL" id="QWVS01000037">
    <property type="protein sequence ID" value="RID83314.1"/>
    <property type="molecule type" value="Genomic_DNA"/>
</dbReference>
<keyword evidence="1" id="KW-0472">Membrane</keyword>
<comment type="caution">
    <text evidence="2">The sequence shown here is derived from an EMBL/GenBank/DDBJ whole genome shotgun (WGS) entry which is preliminary data.</text>
</comment>
<feature type="transmembrane region" description="Helical" evidence="1">
    <location>
        <begin position="300"/>
        <end position="321"/>
    </location>
</feature>
<protein>
    <submittedName>
        <fullName evidence="2">GntP family permease</fullName>
    </submittedName>
</protein>
<dbReference type="PANTHER" id="PTHR30354:SF7">
    <property type="entry name" value="BLL7963 PROTEIN"/>
    <property type="match status" value="1"/>
</dbReference>
<proteinExistence type="predicted"/>
<dbReference type="RefSeq" id="WP_119118274.1">
    <property type="nucleotide sequence ID" value="NZ_QWVS01000037.1"/>
</dbReference>
<organism evidence="2 3">
    <name type="scientific">Peribacillus asahii</name>
    <dbReference type="NCBI Taxonomy" id="228899"/>
    <lineage>
        <taxon>Bacteria</taxon>
        <taxon>Bacillati</taxon>
        <taxon>Bacillota</taxon>
        <taxon>Bacilli</taxon>
        <taxon>Bacillales</taxon>
        <taxon>Bacillaceae</taxon>
        <taxon>Peribacillus</taxon>
    </lineage>
</organism>
<feature type="transmembrane region" description="Helical" evidence="1">
    <location>
        <begin position="12"/>
        <end position="37"/>
    </location>
</feature>
<dbReference type="Proteomes" id="UP000266016">
    <property type="component" value="Unassembled WGS sequence"/>
</dbReference>
<dbReference type="PANTHER" id="PTHR30354">
    <property type="entry name" value="GNT FAMILY GLUCONATE TRANSPORTER"/>
    <property type="match status" value="1"/>
</dbReference>
<reference evidence="2 3" key="1">
    <citation type="submission" date="2018-08" db="EMBL/GenBank/DDBJ databases">
        <title>Bacillus jemisoniae sp. nov., Bacillus chryseoplanitiae sp. nov., Bacillus resnikiae sp. nov., and Bacillus frankliniae sp. nov., isolated from Viking spacecraft and associated surfaces.</title>
        <authorList>
            <person name="Seuylemezian A."/>
            <person name="Vaishampayan P."/>
        </authorList>
    </citation>
    <scope>NUCLEOTIDE SEQUENCE [LARGE SCALE GENOMIC DNA]</scope>
    <source>
        <strain evidence="2 3">MA001</strain>
    </source>
</reference>
<evidence type="ECO:0000313" key="2">
    <source>
        <dbReference type="EMBL" id="RID83314.1"/>
    </source>
</evidence>
<feature type="transmembrane region" description="Helical" evidence="1">
    <location>
        <begin position="57"/>
        <end position="76"/>
    </location>
</feature>
<dbReference type="GO" id="GO:0015128">
    <property type="term" value="F:gluconate transmembrane transporter activity"/>
    <property type="evidence" value="ECO:0007669"/>
    <property type="project" value="InterPro"/>
</dbReference>
<evidence type="ECO:0000256" key="1">
    <source>
        <dbReference type="SAM" id="Phobius"/>
    </source>
</evidence>
<dbReference type="GO" id="GO:0005886">
    <property type="term" value="C:plasma membrane"/>
    <property type="evidence" value="ECO:0007669"/>
    <property type="project" value="TreeGrafter"/>
</dbReference>
<accession>A0A398B1W4</accession>
<dbReference type="AlphaFoldDB" id="A0A398B1W4"/>
<sequence>MDLIIILAALGLLIFGAYRGYSVIILAPICALLAVFFTEPSHVLPFFSNIFMEKLVGFVKLYFPVFLLGAIFGKVIEITGIAERIAKVIVRFIGAKQAILTVVLMGAILTYSGVSLFVAVFAIYPFAAQLFREANIPKRLIPATIAFSAFTFSMDAIPGSPQIQNVIPTSFFGTDIYAAPILGMIGAVFIFGLGMWYLESRRRKAAANGEGYYGIGKNAINEMAAASEAADIHEAKSAPTTQLSDGKIKAKDWLAFLPLVLVGVMNKFFTTYIPKWYENGFDFAKIGLESFGTVNLSQNLGIWSVVMALLVGIVTAIALNVQEVKKNFQESMSIGISGALLATMNTASEFGFGGVIAALPGFATVQNALSSTFTNPLVNGAVSTNILAGMTGSGSGGISLVLGVMAEKYVEVANAANIPLEVMHRVMSMAAGGMDTLPHNGAVITLLVVCGLTHRQAYKDIFAITIIKSFAAFFIIGVYMLTGLI</sequence>
<feature type="transmembrane region" description="Helical" evidence="1">
    <location>
        <begin position="177"/>
        <end position="198"/>
    </location>
</feature>
<keyword evidence="1" id="KW-1133">Transmembrane helix</keyword>
<keyword evidence="1" id="KW-0812">Transmembrane</keyword>
<evidence type="ECO:0000313" key="3">
    <source>
        <dbReference type="Proteomes" id="UP000266016"/>
    </source>
</evidence>
<feature type="transmembrane region" description="Helical" evidence="1">
    <location>
        <begin position="253"/>
        <end position="273"/>
    </location>
</feature>
<feature type="transmembrane region" description="Helical" evidence="1">
    <location>
        <begin position="461"/>
        <end position="482"/>
    </location>
</feature>
<name>A0A398B1W4_9BACI</name>
<keyword evidence="3" id="KW-1185">Reference proteome</keyword>
<dbReference type="InterPro" id="IPR003474">
    <property type="entry name" value="Glcn_transporter"/>
</dbReference>
<gene>
    <name evidence="2" type="ORF">D1953_16530</name>
</gene>